<proteinExistence type="predicted"/>
<dbReference type="AlphaFoldDB" id="A0A915C6U5"/>
<evidence type="ECO:0000313" key="1">
    <source>
        <dbReference type="Proteomes" id="UP000887569"/>
    </source>
</evidence>
<accession>A0A915C6U5</accession>
<name>A0A915C6U5_PARUN</name>
<organism evidence="1 2">
    <name type="scientific">Parascaris univalens</name>
    <name type="common">Nematode worm</name>
    <dbReference type="NCBI Taxonomy" id="6257"/>
    <lineage>
        <taxon>Eukaryota</taxon>
        <taxon>Metazoa</taxon>
        <taxon>Ecdysozoa</taxon>
        <taxon>Nematoda</taxon>
        <taxon>Chromadorea</taxon>
        <taxon>Rhabditida</taxon>
        <taxon>Spirurina</taxon>
        <taxon>Ascaridomorpha</taxon>
        <taxon>Ascaridoidea</taxon>
        <taxon>Ascarididae</taxon>
        <taxon>Parascaris</taxon>
    </lineage>
</organism>
<sequence>MQERTQTYAQTFARRRARARIGEYTCTCRGHILGLVHTRACRCTDTRVPHTHAHVRTFKYTDANARMHTHNLHRCRLAVMRFGFFRIAWKGNFTNIVQGTSTFTNSKEVVMKCRDF</sequence>
<keyword evidence="1" id="KW-1185">Reference proteome</keyword>
<evidence type="ECO:0000313" key="2">
    <source>
        <dbReference type="WBParaSite" id="PgR092_g015_t04"/>
    </source>
</evidence>
<protein>
    <submittedName>
        <fullName evidence="2">PH domain-containing protein</fullName>
    </submittedName>
</protein>
<dbReference type="Proteomes" id="UP000887569">
    <property type="component" value="Unplaced"/>
</dbReference>
<dbReference type="WBParaSite" id="PgR092_g015_t04">
    <property type="protein sequence ID" value="PgR092_g015_t04"/>
    <property type="gene ID" value="PgR092_g015"/>
</dbReference>
<reference evidence="2" key="1">
    <citation type="submission" date="2022-11" db="UniProtKB">
        <authorList>
            <consortium name="WormBaseParasite"/>
        </authorList>
    </citation>
    <scope>IDENTIFICATION</scope>
</reference>